<evidence type="ECO:0000256" key="4">
    <source>
        <dbReference type="ARBA" id="ARBA00022679"/>
    </source>
</evidence>
<evidence type="ECO:0000256" key="1">
    <source>
        <dbReference type="ARBA" id="ARBA00004300"/>
    </source>
</evidence>
<dbReference type="PANTHER" id="PTHR43289:SF34">
    <property type="entry name" value="SERINE_THREONINE-PROTEIN KINASE YBDM-RELATED"/>
    <property type="match status" value="1"/>
</dbReference>
<dbReference type="AlphaFoldDB" id="A0A1P8W9M9"/>
<dbReference type="Proteomes" id="UP000187735">
    <property type="component" value="Chromosome"/>
</dbReference>
<dbReference type="Gene3D" id="3.30.200.20">
    <property type="entry name" value="Phosphorylase Kinase, domain 1"/>
    <property type="match status" value="1"/>
</dbReference>
<keyword evidence="10" id="KW-0812">Transmembrane</keyword>
<sequence>MLMRIDNEAAARDSLTSFKNSEQLEEALDTVKADLRAGKERPLQHYEVMFPKIAELIREVMPSFVALEQVRAKQRDDASSMQTPRQIGNYEIHSELGRGGMAVVYEAKDSKLGRRVALKVLPFASGLKAISVLRFQNEAQVLAQLDHPHIVPVYDVGEHDGSRFLAMKLIDGAPLDDVVTIESHRTAASSDDELIDVDTPTVIEGFDVPTSDESVQHRHDVPMSIQHLLPVDPTERLQFIASICVDAARALHAAHECGVVHRNVEPSNLMLDEDGHIWVTDFGLALTRDNESMTRTGDLLGTVRYMSPEQARGNRNLVDARSDVYSLGITLYELTTGRAAFEGEPCEILYRIESQDLVLPRKLNPEFPRDLQHIILKATSKTPDQRYETAEQMAQDLERFLAGETTTARAPKLSERAARWMGRRRRTVAAIAGFAAMTFAGSLITTALVYNEMTKTEAARELAEANFEETQSVVDRFGLQLDNELSLIEGTDHLRRRVLNDVIQHYRSFINRSQESGGFTEHLAVTLNKVASLTERAGTPEEALAAHVDAWRAFDQIVASDPNNSEWAVQLALCDNNIGLLYAKSGNFPAAEERYTAAQTSLRKLVEADSTDSTSRRALGQTLNNVGLMYVERNESEKALKSLSEAQAILFAITDSDPGDELAQRYLAATFENLGAAHRTISPQRARAAHADAIRLQQQLADAHPDRVDFRQELAICYDSFGVLLANMKEQSDAAKAFATAADIQQQLLTTSPGSPIVLRQLAWSSNRLGQSLARLGHVSAAIHALGNSLKSQQPVCDITANNPQDVWTLGGIWNNYGFASEGNGDLIAAENAYRLAVEKLQAAFDESTSSESQRATLNRAGANLARVLKRQGKASEASAVLNDLQRGTNNDDA</sequence>
<keyword evidence="6 12" id="KW-0418">Kinase</keyword>
<evidence type="ECO:0000313" key="13">
    <source>
        <dbReference type="Proteomes" id="UP000187735"/>
    </source>
</evidence>
<accession>A0A1P8W9M9</accession>
<dbReference type="InterPro" id="IPR011990">
    <property type="entry name" value="TPR-like_helical_dom_sf"/>
</dbReference>
<dbReference type="EC" id="2.7.11.1" evidence="12"/>
<evidence type="ECO:0000313" key="12">
    <source>
        <dbReference type="EMBL" id="APZ90773.1"/>
    </source>
</evidence>
<dbReference type="InterPro" id="IPR001245">
    <property type="entry name" value="Ser-Thr/Tyr_kinase_cat_dom"/>
</dbReference>
<evidence type="ECO:0000256" key="5">
    <source>
        <dbReference type="ARBA" id="ARBA00022741"/>
    </source>
</evidence>
<dbReference type="GO" id="GO:0005524">
    <property type="term" value="F:ATP binding"/>
    <property type="evidence" value="ECO:0007669"/>
    <property type="project" value="UniProtKB-UniRule"/>
</dbReference>
<reference evidence="12 13" key="1">
    <citation type="journal article" date="2016" name="Front. Microbiol.">
        <title>Fuerstia marisgermanicae gen. nov., sp. nov., an Unusual Member of the Phylum Planctomycetes from the German Wadden Sea.</title>
        <authorList>
            <person name="Kohn T."/>
            <person name="Heuer A."/>
            <person name="Jogler M."/>
            <person name="Vollmers J."/>
            <person name="Boedeker C."/>
            <person name="Bunk B."/>
            <person name="Rast P."/>
            <person name="Borchert D."/>
            <person name="Glockner I."/>
            <person name="Freese H.M."/>
            <person name="Klenk H.P."/>
            <person name="Overmann J."/>
            <person name="Kaster A.K."/>
            <person name="Rohde M."/>
            <person name="Wiegand S."/>
            <person name="Jogler C."/>
        </authorList>
    </citation>
    <scope>NUCLEOTIDE SEQUENCE [LARGE SCALE GENOMIC DNA]</scope>
    <source>
        <strain evidence="12 13">NH11</strain>
    </source>
</reference>
<feature type="binding site" evidence="9">
    <location>
        <position position="119"/>
    </location>
    <ligand>
        <name>ATP</name>
        <dbReference type="ChEBI" id="CHEBI:30616"/>
    </ligand>
</feature>
<keyword evidence="8" id="KW-0963">Cytoplasm</keyword>
<dbReference type="GO" id="GO:0005813">
    <property type="term" value="C:centrosome"/>
    <property type="evidence" value="ECO:0007669"/>
    <property type="project" value="UniProtKB-SubCell"/>
</dbReference>
<evidence type="ECO:0000256" key="3">
    <source>
        <dbReference type="ARBA" id="ARBA00010886"/>
    </source>
</evidence>
<dbReference type="EMBL" id="CP017641">
    <property type="protein sequence ID" value="APZ90773.1"/>
    <property type="molecule type" value="Genomic_DNA"/>
</dbReference>
<evidence type="ECO:0000259" key="11">
    <source>
        <dbReference type="PROSITE" id="PS50011"/>
    </source>
</evidence>
<keyword evidence="10" id="KW-1133">Transmembrane helix</keyword>
<evidence type="ECO:0000256" key="9">
    <source>
        <dbReference type="PROSITE-ProRule" id="PRU10141"/>
    </source>
</evidence>
<comment type="subcellular location">
    <subcellularLocation>
        <location evidence="1">Cytoplasm</location>
        <location evidence="1">Cytoskeleton</location>
        <location evidence="1">Microtubule organizing center</location>
        <location evidence="1">Centrosome</location>
    </subcellularLocation>
    <subcellularLocation>
        <location evidence="2">Cytoplasm</location>
        <location evidence="2">Cytoskeleton</location>
        <location evidence="2">Spindle pole</location>
    </subcellularLocation>
</comment>
<dbReference type="PROSITE" id="PS00107">
    <property type="entry name" value="PROTEIN_KINASE_ATP"/>
    <property type="match status" value="1"/>
</dbReference>
<dbReference type="CDD" id="cd14014">
    <property type="entry name" value="STKc_PknB_like"/>
    <property type="match status" value="1"/>
</dbReference>
<gene>
    <name evidence="12" type="primary">prkC_1</name>
    <name evidence="12" type="ORF">Fuma_00357</name>
</gene>
<dbReference type="KEGG" id="fmr:Fuma_00357"/>
<dbReference type="PANTHER" id="PTHR43289">
    <property type="entry name" value="MITOGEN-ACTIVATED PROTEIN KINASE KINASE KINASE 20-RELATED"/>
    <property type="match status" value="1"/>
</dbReference>
<dbReference type="SUPFAM" id="SSF48452">
    <property type="entry name" value="TPR-like"/>
    <property type="match status" value="2"/>
</dbReference>
<dbReference type="RefSeq" id="WP_077022623.1">
    <property type="nucleotide sequence ID" value="NZ_CP017641.1"/>
</dbReference>
<keyword evidence="8" id="KW-0206">Cytoskeleton</keyword>
<evidence type="ECO:0000256" key="10">
    <source>
        <dbReference type="SAM" id="Phobius"/>
    </source>
</evidence>
<feature type="transmembrane region" description="Helical" evidence="10">
    <location>
        <begin position="428"/>
        <end position="450"/>
    </location>
</feature>
<evidence type="ECO:0000256" key="2">
    <source>
        <dbReference type="ARBA" id="ARBA00004647"/>
    </source>
</evidence>
<dbReference type="Gene3D" id="1.25.40.10">
    <property type="entry name" value="Tetratricopeptide repeat domain"/>
    <property type="match status" value="2"/>
</dbReference>
<dbReference type="GO" id="GO:0004674">
    <property type="term" value="F:protein serine/threonine kinase activity"/>
    <property type="evidence" value="ECO:0007669"/>
    <property type="project" value="UniProtKB-EC"/>
</dbReference>
<dbReference type="InterPro" id="IPR017441">
    <property type="entry name" value="Protein_kinase_ATP_BS"/>
</dbReference>
<evidence type="ECO:0000256" key="6">
    <source>
        <dbReference type="ARBA" id="ARBA00022777"/>
    </source>
</evidence>
<evidence type="ECO:0000256" key="7">
    <source>
        <dbReference type="ARBA" id="ARBA00022840"/>
    </source>
</evidence>
<keyword evidence="4 12" id="KW-0808">Transferase</keyword>
<keyword evidence="13" id="KW-1185">Reference proteome</keyword>
<dbReference type="Gene3D" id="1.10.510.10">
    <property type="entry name" value="Transferase(Phosphotransferase) domain 1"/>
    <property type="match status" value="1"/>
</dbReference>
<dbReference type="PROSITE" id="PS50011">
    <property type="entry name" value="PROTEIN_KINASE_DOM"/>
    <property type="match status" value="1"/>
</dbReference>
<keyword evidence="10" id="KW-0472">Membrane</keyword>
<dbReference type="STRING" id="1891926.Fuma_00357"/>
<dbReference type="Pfam" id="PF07714">
    <property type="entry name" value="PK_Tyr_Ser-Thr"/>
    <property type="match status" value="1"/>
</dbReference>
<organism evidence="12 13">
    <name type="scientific">Fuerstiella marisgermanici</name>
    <dbReference type="NCBI Taxonomy" id="1891926"/>
    <lineage>
        <taxon>Bacteria</taxon>
        <taxon>Pseudomonadati</taxon>
        <taxon>Planctomycetota</taxon>
        <taxon>Planctomycetia</taxon>
        <taxon>Planctomycetales</taxon>
        <taxon>Planctomycetaceae</taxon>
        <taxon>Fuerstiella</taxon>
    </lineage>
</organism>
<proteinExistence type="inferred from homology"/>
<evidence type="ECO:0000256" key="8">
    <source>
        <dbReference type="ARBA" id="ARBA00023212"/>
    </source>
</evidence>
<name>A0A1P8W9M9_9PLAN</name>
<dbReference type="InterPro" id="IPR000719">
    <property type="entry name" value="Prot_kinase_dom"/>
</dbReference>
<keyword evidence="5 9" id="KW-0547">Nucleotide-binding</keyword>
<feature type="domain" description="Protein kinase" evidence="11">
    <location>
        <begin position="90"/>
        <end position="401"/>
    </location>
</feature>
<dbReference type="InterPro" id="IPR011009">
    <property type="entry name" value="Kinase-like_dom_sf"/>
</dbReference>
<keyword evidence="7 9" id="KW-0067">ATP-binding</keyword>
<protein>
    <submittedName>
        <fullName evidence="12">Serine/threonine-protein kinase PrkC</fullName>
        <ecNumber evidence="12">2.7.11.1</ecNumber>
    </submittedName>
</protein>
<dbReference type="OrthoDB" id="6111975at2"/>
<dbReference type="GO" id="GO:0000922">
    <property type="term" value="C:spindle pole"/>
    <property type="evidence" value="ECO:0007669"/>
    <property type="project" value="UniProtKB-SubCell"/>
</dbReference>
<comment type="similarity">
    <text evidence="3">Belongs to the protein kinase superfamily. NEK Ser/Thr protein kinase family. NIMA subfamily.</text>
</comment>
<dbReference type="SUPFAM" id="SSF56112">
    <property type="entry name" value="Protein kinase-like (PK-like)"/>
    <property type="match status" value="1"/>
</dbReference>